<keyword evidence="3" id="KW-1185">Reference proteome</keyword>
<dbReference type="Proteomes" id="UP001586593">
    <property type="component" value="Unassembled WGS sequence"/>
</dbReference>
<sequence length="224" mass="24935">MVCAWLWSRVSISRSLLRISRLPPDVSILEENMFVSMDVCPCLFSLPFLLLTSGTAARRSGTRPRPRCKCGTTAWRHRTAVSWWAAGQWTSISSFPPFFLFSLLFYFILKNFPSFFSLLMRIEDGHDTEDLTDDGSMCMPTRRGGVGNSSLSWGTAIASKPPQSRYGTGDYERLLVPARLLIRCPGEGDKQPRDKGRVGGREEISWVFEASASQAGGKGLGQAR</sequence>
<comment type="caution">
    <text evidence="2">The sequence shown here is derived from an EMBL/GenBank/DDBJ whole genome shotgun (WGS) entry which is preliminary data.</text>
</comment>
<proteinExistence type="predicted"/>
<keyword evidence="1" id="KW-1133">Transmembrane helix</keyword>
<gene>
    <name evidence="2" type="ORF">VTK73DRAFT_460</name>
</gene>
<feature type="transmembrane region" description="Helical" evidence="1">
    <location>
        <begin position="86"/>
        <end position="109"/>
    </location>
</feature>
<organism evidence="2 3">
    <name type="scientific">Phialemonium thermophilum</name>
    <dbReference type="NCBI Taxonomy" id="223376"/>
    <lineage>
        <taxon>Eukaryota</taxon>
        <taxon>Fungi</taxon>
        <taxon>Dikarya</taxon>
        <taxon>Ascomycota</taxon>
        <taxon>Pezizomycotina</taxon>
        <taxon>Sordariomycetes</taxon>
        <taxon>Sordariomycetidae</taxon>
        <taxon>Cephalothecales</taxon>
        <taxon>Cephalothecaceae</taxon>
        <taxon>Phialemonium</taxon>
    </lineage>
</organism>
<evidence type="ECO:0000313" key="2">
    <source>
        <dbReference type="EMBL" id="KAL1845643.1"/>
    </source>
</evidence>
<protein>
    <submittedName>
        <fullName evidence="2">Uncharacterized protein</fullName>
    </submittedName>
</protein>
<keyword evidence="1" id="KW-0812">Transmembrane</keyword>
<accession>A0ABR3VV66</accession>
<dbReference type="EMBL" id="JAZHXJ010001084">
    <property type="protein sequence ID" value="KAL1845643.1"/>
    <property type="molecule type" value="Genomic_DNA"/>
</dbReference>
<evidence type="ECO:0000313" key="3">
    <source>
        <dbReference type="Proteomes" id="UP001586593"/>
    </source>
</evidence>
<name>A0ABR3VV66_9PEZI</name>
<keyword evidence="1" id="KW-0472">Membrane</keyword>
<reference evidence="2 3" key="1">
    <citation type="journal article" date="2024" name="Commun. Biol.">
        <title>Comparative genomic analysis of thermophilic fungi reveals convergent evolutionary adaptations and gene losses.</title>
        <authorList>
            <person name="Steindorff A.S."/>
            <person name="Aguilar-Pontes M.V."/>
            <person name="Robinson A.J."/>
            <person name="Andreopoulos B."/>
            <person name="LaButti K."/>
            <person name="Kuo A."/>
            <person name="Mondo S."/>
            <person name="Riley R."/>
            <person name="Otillar R."/>
            <person name="Haridas S."/>
            <person name="Lipzen A."/>
            <person name="Grimwood J."/>
            <person name="Schmutz J."/>
            <person name="Clum A."/>
            <person name="Reid I.D."/>
            <person name="Moisan M.C."/>
            <person name="Butler G."/>
            <person name="Nguyen T.T.M."/>
            <person name="Dewar K."/>
            <person name="Conant G."/>
            <person name="Drula E."/>
            <person name="Henrissat B."/>
            <person name="Hansel C."/>
            <person name="Singer S."/>
            <person name="Hutchinson M.I."/>
            <person name="de Vries R.P."/>
            <person name="Natvig D.O."/>
            <person name="Powell A.J."/>
            <person name="Tsang A."/>
            <person name="Grigoriev I.V."/>
        </authorList>
    </citation>
    <scope>NUCLEOTIDE SEQUENCE [LARGE SCALE GENOMIC DNA]</scope>
    <source>
        <strain evidence="2 3">ATCC 24622</strain>
    </source>
</reference>
<evidence type="ECO:0000256" key="1">
    <source>
        <dbReference type="SAM" id="Phobius"/>
    </source>
</evidence>